<proteinExistence type="predicted"/>
<feature type="domain" description="Septum formation-related" evidence="3">
    <location>
        <begin position="61"/>
        <end position="290"/>
    </location>
</feature>
<feature type="region of interest" description="Disordered" evidence="1">
    <location>
        <begin position="29"/>
        <end position="53"/>
    </location>
</feature>
<keyword evidence="5" id="KW-1185">Reference proteome</keyword>
<dbReference type="Pfam" id="PF13845">
    <property type="entry name" value="Septum_form"/>
    <property type="match status" value="1"/>
</dbReference>
<keyword evidence="2" id="KW-0732">Signal</keyword>
<feature type="signal peptide" evidence="2">
    <location>
        <begin position="1"/>
        <end position="28"/>
    </location>
</feature>
<comment type="caution">
    <text evidence="4">The sequence shown here is derived from an EMBL/GenBank/DDBJ whole genome shotgun (WGS) entry which is preliminary data.</text>
</comment>
<dbReference type="PROSITE" id="PS51257">
    <property type="entry name" value="PROKAR_LIPOPROTEIN"/>
    <property type="match status" value="1"/>
</dbReference>
<protein>
    <recommendedName>
        <fullName evidence="3">Septum formation-related domain-containing protein</fullName>
    </recommendedName>
</protein>
<evidence type="ECO:0000256" key="2">
    <source>
        <dbReference type="SAM" id="SignalP"/>
    </source>
</evidence>
<name>A0ABN1GSI8_9ACTN</name>
<dbReference type="InterPro" id="IPR026004">
    <property type="entry name" value="Septum_form"/>
</dbReference>
<feature type="chain" id="PRO_5047161555" description="Septum formation-related domain-containing protein" evidence="2">
    <location>
        <begin position="29"/>
        <end position="347"/>
    </location>
</feature>
<organism evidence="4 5">
    <name type="scientific">Sporichthya brevicatena</name>
    <dbReference type="NCBI Taxonomy" id="171442"/>
    <lineage>
        <taxon>Bacteria</taxon>
        <taxon>Bacillati</taxon>
        <taxon>Actinomycetota</taxon>
        <taxon>Actinomycetes</taxon>
        <taxon>Sporichthyales</taxon>
        <taxon>Sporichthyaceae</taxon>
        <taxon>Sporichthya</taxon>
    </lineage>
</organism>
<dbReference type="RefSeq" id="WP_344604332.1">
    <property type="nucleotide sequence ID" value="NZ_BAAAHE010000015.1"/>
</dbReference>
<feature type="compositionally biased region" description="Low complexity" evidence="1">
    <location>
        <begin position="34"/>
        <end position="53"/>
    </location>
</feature>
<evidence type="ECO:0000313" key="5">
    <source>
        <dbReference type="Proteomes" id="UP001500957"/>
    </source>
</evidence>
<evidence type="ECO:0000256" key="1">
    <source>
        <dbReference type="SAM" id="MobiDB-lite"/>
    </source>
</evidence>
<dbReference type="EMBL" id="BAAAHE010000015">
    <property type="protein sequence ID" value="GAA0618231.1"/>
    <property type="molecule type" value="Genomic_DNA"/>
</dbReference>
<reference evidence="4 5" key="1">
    <citation type="journal article" date="2019" name="Int. J. Syst. Evol. Microbiol.">
        <title>The Global Catalogue of Microorganisms (GCM) 10K type strain sequencing project: providing services to taxonomists for standard genome sequencing and annotation.</title>
        <authorList>
            <consortium name="The Broad Institute Genomics Platform"/>
            <consortium name="The Broad Institute Genome Sequencing Center for Infectious Disease"/>
            <person name="Wu L."/>
            <person name="Ma J."/>
        </authorList>
    </citation>
    <scope>NUCLEOTIDE SEQUENCE [LARGE SCALE GENOMIC DNA]</scope>
    <source>
        <strain evidence="4 5">JCM 10671</strain>
    </source>
</reference>
<gene>
    <name evidence="4" type="ORF">GCM10009547_20650</name>
</gene>
<dbReference type="Proteomes" id="UP001500957">
    <property type="component" value="Unassembled WGS sequence"/>
</dbReference>
<accession>A0ABN1GSI8</accession>
<evidence type="ECO:0000259" key="3">
    <source>
        <dbReference type="Pfam" id="PF13845"/>
    </source>
</evidence>
<evidence type="ECO:0000313" key="4">
    <source>
        <dbReference type="EMBL" id="GAA0618231.1"/>
    </source>
</evidence>
<sequence length="347" mass="36265">MHLCTSRTLRSAAASAALALTLTLTACGDDDDPSPVTQSSTTPSAAASADATPAGDHPLVGTCYTASTADGPVRTSKVDCSAPHSAEVFAVIPNSAEVSTDRAAFQDAKSAERQAWELWSAKVCGLAFLEATGTTAWAKAIGLDPATQWVRPTSWAGTMTPSLSTADEWAAGERLTLCTARTQDAVAGISADDPKAPQVPGTWVRKIGAGSLPSALGACALYAERGRPMEPAGCTDPHYVEYAFDFDAADLFDEAFITALDPKQLKSAEWDALIAVCEKAEAAVIGRERDEVKLFPLVTVDTWNQTVGGKPLHTVSCVAQAEDQQTYDLASSVIGVGSRDIKLVEGS</sequence>